<dbReference type="PANTHER" id="PTHR43583">
    <property type="entry name" value="2-IMINOACETATE SYNTHASE"/>
    <property type="match status" value="1"/>
</dbReference>
<keyword evidence="5" id="KW-0408">Iron</keyword>
<dbReference type="RefSeq" id="WP_055060892.1">
    <property type="nucleotide sequence ID" value="NZ_CVRQ01000003.1"/>
</dbReference>
<dbReference type="GO" id="GO:0005506">
    <property type="term" value="F:iron ion binding"/>
    <property type="evidence" value="ECO:0007669"/>
    <property type="project" value="InterPro"/>
</dbReference>
<evidence type="ECO:0000256" key="4">
    <source>
        <dbReference type="ARBA" id="ARBA00022723"/>
    </source>
</evidence>
<protein>
    <submittedName>
        <fullName evidence="8">Thiamine biosynthesis protein ThiH</fullName>
    </submittedName>
</protein>
<dbReference type="SMART" id="SM00876">
    <property type="entry name" value="BATS"/>
    <property type="match status" value="1"/>
</dbReference>
<evidence type="ECO:0000313" key="8">
    <source>
        <dbReference type="EMBL" id="CRL32247.1"/>
    </source>
</evidence>
<keyword evidence="3" id="KW-0949">S-adenosyl-L-methionine</keyword>
<evidence type="ECO:0000256" key="1">
    <source>
        <dbReference type="ARBA" id="ARBA00001966"/>
    </source>
</evidence>
<dbReference type="GO" id="GO:0003824">
    <property type="term" value="F:catalytic activity"/>
    <property type="evidence" value="ECO:0007669"/>
    <property type="project" value="InterPro"/>
</dbReference>
<dbReference type="InterPro" id="IPR034428">
    <property type="entry name" value="ThiH/NoCL/HydG-like"/>
</dbReference>
<keyword evidence="2" id="KW-0004">4Fe-4S</keyword>
<dbReference type="InterPro" id="IPR010722">
    <property type="entry name" value="BATS_dom"/>
</dbReference>
<dbReference type="AlphaFoldDB" id="A0A0M6W9I6"/>
<accession>A0A0M6W9I6</accession>
<dbReference type="InterPro" id="IPR007197">
    <property type="entry name" value="rSAM"/>
</dbReference>
<dbReference type="InterPro" id="IPR012726">
    <property type="entry name" value="ThiH"/>
</dbReference>
<evidence type="ECO:0000256" key="2">
    <source>
        <dbReference type="ARBA" id="ARBA00022485"/>
    </source>
</evidence>
<evidence type="ECO:0000313" key="9">
    <source>
        <dbReference type="Proteomes" id="UP000049472"/>
    </source>
</evidence>
<dbReference type="InterPro" id="IPR013785">
    <property type="entry name" value="Aldolase_TIM"/>
</dbReference>
<organism evidence="8 9">
    <name type="scientific">Agathobacter rectalis</name>
    <dbReference type="NCBI Taxonomy" id="39491"/>
    <lineage>
        <taxon>Bacteria</taxon>
        <taxon>Bacillati</taxon>
        <taxon>Bacillota</taxon>
        <taxon>Clostridia</taxon>
        <taxon>Lachnospirales</taxon>
        <taxon>Lachnospiraceae</taxon>
        <taxon>Agathobacter</taxon>
    </lineage>
</organism>
<dbReference type="SFLD" id="SFLDS00029">
    <property type="entry name" value="Radical_SAM"/>
    <property type="match status" value="1"/>
</dbReference>
<feature type="domain" description="Biotin and thiamin synthesis-associated" evidence="7">
    <location>
        <begin position="307"/>
        <end position="413"/>
    </location>
</feature>
<dbReference type="EMBL" id="CVRQ01000003">
    <property type="protein sequence ID" value="CRL32247.1"/>
    <property type="molecule type" value="Genomic_DNA"/>
</dbReference>
<keyword evidence="9" id="KW-1185">Reference proteome</keyword>
<gene>
    <name evidence="8" type="primary">thiH</name>
    <name evidence="8" type="ORF">T1815_03131</name>
</gene>
<dbReference type="GO" id="GO:0009228">
    <property type="term" value="P:thiamine biosynthetic process"/>
    <property type="evidence" value="ECO:0007669"/>
    <property type="project" value="InterPro"/>
</dbReference>
<dbReference type="SFLD" id="SFLDG01081">
    <property type="entry name" value="cleavage_of_the_Ca-Cb_bond_in"/>
    <property type="match status" value="1"/>
</dbReference>
<dbReference type="SFLD" id="SFLDF00301">
    <property type="entry name" value="2-iminoacetate_synthase_(ThiH)"/>
    <property type="match status" value="1"/>
</dbReference>
<dbReference type="Pfam" id="PF04055">
    <property type="entry name" value="Radical_SAM"/>
    <property type="match status" value="1"/>
</dbReference>
<dbReference type="InterPro" id="IPR058240">
    <property type="entry name" value="rSAM_sf"/>
</dbReference>
<proteinExistence type="predicted"/>
<comment type="cofactor">
    <cofactor evidence="1">
        <name>[4Fe-4S] cluster</name>
        <dbReference type="ChEBI" id="CHEBI:49883"/>
    </cofactor>
</comment>
<name>A0A0M6W9I6_9FIRM</name>
<evidence type="ECO:0000259" key="7">
    <source>
        <dbReference type="SMART" id="SM00876"/>
    </source>
</evidence>
<evidence type="ECO:0000256" key="6">
    <source>
        <dbReference type="ARBA" id="ARBA00023014"/>
    </source>
</evidence>
<dbReference type="SUPFAM" id="SSF102114">
    <property type="entry name" value="Radical SAM enzymes"/>
    <property type="match status" value="1"/>
</dbReference>
<dbReference type="PANTHER" id="PTHR43583:SF1">
    <property type="entry name" value="2-IMINOACETATE SYNTHASE"/>
    <property type="match status" value="1"/>
</dbReference>
<reference evidence="9" key="1">
    <citation type="submission" date="2015-05" db="EMBL/GenBank/DDBJ databases">
        <authorList>
            <consortium name="Pathogen Informatics"/>
        </authorList>
    </citation>
    <scope>NUCLEOTIDE SEQUENCE [LARGE SCALE GENOMIC DNA]</scope>
    <source>
        <strain evidence="9">T1-815</strain>
    </source>
</reference>
<dbReference type="NCBIfam" id="TIGR02351">
    <property type="entry name" value="thiH"/>
    <property type="match status" value="1"/>
</dbReference>
<dbReference type="GO" id="GO:0051539">
    <property type="term" value="F:4 iron, 4 sulfur cluster binding"/>
    <property type="evidence" value="ECO:0007669"/>
    <property type="project" value="UniProtKB-KW"/>
</dbReference>
<keyword evidence="6" id="KW-0411">Iron-sulfur</keyword>
<keyword evidence="4" id="KW-0479">Metal-binding</keyword>
<dbReference type="Pfam" id="PF06968">
    <property type="entry name" value="BATS"/>
    <property type="match status" value="1"/>
</dbReference>
<evidence type="ECO:0000256" key="5">
    <source>
        <dbReference type="ARBA" id="ARBA00023004"/>
    </source>
</evidence>
<evidence type="ECO:0000256" key="3">
    <source>
        <dbReference type="ARBA" id="ARBA00022691"/>
    </source>
</evidence>
<dbReference type="Gene3D" id="3.20.20.70">
    <property type="entry name" value="Aldolase class I"/>
    <property type="match status" value="1"/>
</dbReference>
<dbReference type="Proteomes" id="UP000049472">
    <property type="component" value="Unassembled WGS sequence"/>
</dbReference>
<dbReference type="SFLD" id="SFLDG01060">
    <property type="entry name" value="BATS_domain_containing"/>
    <property type="match status" value="1"/>
</dbReference>
<sequence>MTNDTNITNDKDINANIAHDDHFNDSIVNEVILEDMKKNRIDHMKYLPDMEVLDSDIMDRVVAEMDAYDYDKYTASDVRAALSHEYRTLEDFKALLSPAAQPFIEEIAQAAQLETRKHFGNSVCMFTPLYISNYCENYCIYCGFNCHNKINRAKLNASEIEKEMAAIAKTGLQEILILTGESKKMSDVEYIGEACKIARKYFKVIGLEVYPMNSDEYAYLHKCGADYVTVFQETYNSDKYETLHLAGHKRIFPYRVNAQERALKGGMRGVGFAALLGLDDFRKDALATGYHAYLLQKKYPRAEIAFSCPRLCPIINNDRINPKDVHETQLLQVVCAYRLFMPFASITISTREVARVRDNLVNIAATKISAGVSTGIGSHVDDIEDKGDDQFEISDGRSVDEVFNALLDNGLQPVMSDYIYV</sequence>